<feature type="compositionally biased region" description="Basic residues" evidence="3">
    <location>
        <begin position="615"/>
        <end position="624"/>
    </location>
</feature>
<dbReference type="Gene3D" id="2.40.10.10">
    <property type="entry name" value="Trypsin-like serine proteases"/>
    <property type="match status" value="2"/>
</dbReference>
<evidence type="ECO:0000256" key="3">
    <source>
        <dbReference type="SAM" id="MobiDB-lite"/>
    </source>
</evidence>
<evidence type="ECO:0008006" key="6">
    <source>
        <dbReference type="Google" id="ProtNLM"/>
    </source>
</evidence>
<evidence type="ECO:0000256" key="2">
    <source>
        <dbReference type="ARBA" id="ARBA00022801"/>
    </source>
</evidence>
<organism evidence="5">
    <name type="scientific">Soybean thrips sobemo-like virus 5</name>
    <dbReference type="NCBI Taxonomy" id="2796569"/>
    <lineage>
        <taxon>Viruses</taxon>
        <taxon>Riboviria</taxon>
        <taxon>Orthornavirae</taxon>
        <taxon>Pisuviricota</taxon>
        <taxon>Pisoniviricetes</taxon>
        <taxon>Sobelivirales</taxon>
        <taxon>Solemoviridae</taxon>
        <taxon>Sobemovirus</taxon>
    </lineage>
</organism>
<feature type="transmembrane region" description="Helical" evidence="4">
    <location>
        <begin position="79"/>
        <end position="101"/>
    </location>
</feature>
<dbReference type="GO" id="GO:0008233">
    <property type="term" value="F:peptidase activity"/>
    <property type="evidence" value="ECO:0007669"/>
    <property type="project" value="UniProtKB-KW"/>
</dbReference>
<evidence type="ECO:0000256" key="1">
    <source>
        <dbReference type="ARBA" id="ARBA00022670"/>
    </source>
</evidence>
<accession>A0A7T3UYL4</accession>
<name>A0A7T3UYL4_9VIRU</name>
<keyword evidence="4" id="KW-0472">Membrane</keyword>
<feature type="region of interest" description="Disordered" evidence="3">
    <location>
        <begin position="615"/>
        <end position="639"/>
    </location>
</feature>
<feature type="region of interest" description="Disordered" evidence="3">
    <location>
        <begin position="511"/>
        <end position="549"/>
    </location>
</feature>
<dbReference type="SUPFAM" id="SSF50494">
    <property type="entry name" value="Trypsin-like serine proteases"/>
    <property type="match status" value="1"/>
</dbReference>
<dbReference type="InterPro" id="IPR009003">
    <property type="entry name" value="Peptidase_S1_PA"/>
</dbReference>
<keyword evidence="4" id="KW-0812">Transmembrane</keyword>
<evidence type="ECO:0000313" key="5">
    <source>
        <dbReference type="EMBL" id="QPZ88400.1"/>
    </source>
</evidence>
<proteinExistence type="predicted"/>
<feature type="compositionally biased region" description="Low complexity" evidence="3">
    <location>
        <begin position="625"/>
        <end position="639"/>
    </location>
</feature>
<dbReference type="GO" id="GO:0006508">
    <property type="term" value="P:proteolysis"/>
    <property type="evidence" value="ECO:0007669"/>
    <property type="project" value="UniProtKB-KW"/>
</dbReference>
<dbReference type="EMBL" id="MW023867">
    <property type="protein sequence ID" value="QPZ88400.1"/>
    <property type="molecule type" value="Genomic_RNA"/>
</dbReference>
<keyword evidence="2" id="KW-0378">Hydrolase</keyword>
<dbReference type="InterPro" id="IPR043504">
    <property type="entry name" value="Peptidase_S1_PA_chymotrypsin"/>
</dbReference>
<reference evidence="5" key="1">
    <citation type="journal article" date="2020" name="Viruses">
        <title>Soybean Thrips (Thysanoptera: Thripidae) Harbor Highly Diverse Populations of Arthropod, Fungal and Plant Viruses.</title>
        <authorList>
            <person name="Thekke-Veetil T."/>
            <person name="Lagos-Kutz D."/>
            <person name="McCoppin N.K."/>
            <person name="Hartman G.L."/>
            <person name="Ju H.K."/>
            <person name="Lim H.S."/>
            <person name="Domier L.L."/>
        </authorList>
    </citation>
    <scope>NUCLEOTIDE SEQUENCE</scope>
    <source>
        <strain evidence="5">STN1SV5</strain>
    </source>
</reference>
<sequence length="639" mass="71579">MEVITKNFYQNVADVPLAKKIGFLAFLIANLPMAFWQKMLLTIVMIVATLKKEEAVVTYVLELPDFFSTDLFKWWNSRALALLPVLCQVITGAAGLFIFLYTMRSLLRVLKQILSRRRYRSNRSYRPEALREGSLFEPGRVPSSQVEVSEVGVFSNTQIGYGLRLEDYLVLPTHVLESVSWPQNDLAIGKGSKALLLDMERYQDPMFDVSFFLLTPAQWAQVGVAKGSFSNAVAPDGFRVWCTGVKGRSHGLLKQSSPGMYTYSGSTLPGMSGSAYESQGCIMGMHVGASGSQNLGISSVYLWRRQELLVQEESKRNRGVLGLAAYEDPGQLMDQARSRWAVEDINDLLFAARSGDENVTKWLDKHRGTLGVHRYAYESKDAPKVLKRITEEVVPNPQCSCKELFHACEALRGSPNVSKHAKLGELPDAYVGQSDTAVLVQPDTVGAVAQRVRSLEGALEDNHNGVVRLTAENQELREQVAFLGKRLTVLEVWAIDRGYASIPKEVLTPQSPQKLALDNRKKTTPDVPKSQRKSALPLKHQDRYVGESSSKKIVTPPLVRKAKQAFNKIMAREEAPVGLELRLTSHQVYKSYRDKPDRSEEEQAWIQRYLEKRALKRKSRKARRSSQSPVSQSSSSSTH</sequence>
<keyword evidence="4" id="KW-1133">Transmembrane helix</keyword>
<evidence type="ECO:0000256" key="4">
    <source>
        <dbReference type="SAM" id="Phobius"/>
    </source>
</evidence>
<protein>
    <recommendedName>
        <fullName evidence="6">Serine protease</fullName>
    </recommendedName>
</protein>
<keyword evidence="1" id="KW-0645">Protease</keyword>